<accession>A0A9P6GWP5</accession>
<sequence length="283" mass="33005">MISFKNKIQILKTLKTESLDLSEIDKYLGLLECKSLAAPVLDKLIETLIDLDVQMTAIYETVEEEDWQDIISDYATPIEKQTYRTVRENIKLFVASYTALEEITPKLDLNILFAALSKVPLCKTSTLQFLFFSIAIYKPTPVLCFFLDNIKDKPCVYVPYFVSFVCRISKDCSKAIESYIKWVRSLKKGKNLIYVQATQGLMYLCCFKKEYIAPCSDIFNGVFRENIYSLMNPNVVEKFCSLTPYEFKLFRSLENVSLYFFPFDKSILDTIHELYEDFYVEFE</sequence>
<dbReference type="Proteomes" id="UP000740883">
    <property type="component" value="Unassembled WGS sequence"/>
</dbReference>
<organism evidence="1 2">
    <name type="scientific">Nosema granulosis</name>
    <dbReference type="NCBI Taxonomy" id="83296"/>
    <lineage>
        <taxon>Eukaryota</taxon>
        <taxon>Fungi</taxon>
        <taxon>Fungi incertae sedis</taxon>
        <taxon>Microsporidia</taxon>
        <taxon>Nosematidae</taxon>
        <taxon>Nosema</taxon>
    </lineage>
</organism>
<comment type="caution">
    <text evidence="1">The sequence shown here is derived from an EMBL/GenBank/DDBJ whole genome shotgun (WGS) entry which is preliminary data.</text>
</comment>
<dbReference type="EMBL" id="SBJO01000262">
    <property type="protein sequence ID" value="KAF9761742.1"/>
    <property type="molecule type" value="Genomic_DNA"/>
</dbReference>
<protein>
    <submittedName>
        <fullName evidence="1">Uncharacterized protein</fullName>
    </submittedName>
</protein>
<reference evidence="1 2" key="1">
    <citation type="journal article" date="2020" name="Genome Biol. Evol.">
        <title>Comparative genomics of strictly vertically transmitted, feminizing microsporidia endosymbionts of amphipod crustaceans.</title>
        <authorList>
            <person name="Cormier A."/>
            <person name="Chebbi M.A."/>
            <person name="Giraud I."/>
            <person name="Wattier R."/>
            <person name="Teixeira M."/>
            <person name="Gilbert C."/>
            <person name="Rigaud T."/>
            <person name="Cordaux R."/>
        </authorList>
    </citation>
    <scope>NUCLEOTIDE SEQUENCE [LARGE SCALE GENOMIC DNA]</scope>
    <source>
        <strain evidence="1 2">Ou3-Ou53</strain>
    </source>
</reference>
<dbReference type="AlphaFoldDB" id="A0A9P6GWP5"/>
<evidence type="ECO:0000313" key="2">
    <source>
        <dbReference type="Proteomes" id="UP000740883"/>
    </source>
</evidence>
<dbReference type="OrthoDB" id="2195441at2759"/>
<gene>
    <name evidence="1" type="ORF">NGRA_2416</name>
</gene>
<evidence type="ECO:0000313" key="1">
    <source>
        <dbReference type="EMBL" id="KAF9761742.1"/>
    </source>
</evidence>
<proteinExistence type="predicted"/>
<name>A0A9P6GWP5_9MICR</name>
<keyword evidence="2" id="KW-1185">Reference proteome</keyword>